<dbReference type="EMBL" id="JACNJH010000134">
    <property type="protein sequence ID" value="MBC8361451.1"/>
    <property type="molecule type" value="Genomic_DNA"/>
</dbReference>
<dbReference type="Proteomes" id="UP000603434">
    <property type="component" value="Unassembled WGS sequence"/>
</dbReference>
<reference evidence="3 4" key="1">
    <citation type="submission" date="2020-08" db="EMBL/GenBank/DDBJ databases">
        <title>Bridging the membrane lipid divide: bacteria of the FCB group superphylum have the potential to synthesize archaeal ether lipids.</title>
        <authorList>
            <person name="Villanueva L."/>
            <person name="Von Meijenfeldt F.A.B."/>
            <person name="Westbye A.B."/>
            <person name="Yadav S."/>
            <person name="Hopmans E.C."/>
            <person name="Dutilh B.E."/>
            <person name="Sinninghe Damste J.S."/>
        </authorList>
    </citation>
    <scope>NUCLEOTIDE SEQUENCE [LARGE SCALE GENOMIC DNA]</scope>
    <source>
        <strain evidence="3">NIOZ-UU30</strain>
    </source>
</reference>
<proteinExistence type="predicted"/>
<name>A0A8J6NR10_9BACT</name>
<dbReference type="AlphaFoldDB" id="A0A8J6NR10"/>
<feature type="domain" description="Flagellar Assembly Protein A N-terminal region" evidence="2">
    <location>
        <begin position="224"/>
        <end position="393"/>
    </location>
</feature>
<evidence type="ECO:0000313" key="4">
    <source>
        <dbReference type="Proteomes" id="UP000603434"/>
    </source>
</evidence>
<sequence length="744" mass="82592">MKHLAVCPACSCKYQVPGAFIGRKIFCKKCGTQFKLVLQDESKPKETRPDTLVLQEEVEEISQDDSYLLIGKLAVKYRFASVEQIKKALWIKERKKQDGQELLLGEILVDQGILSISQLDFLHSVQKMMETRKSDSDFEIIAVKNDFATQEEIDRAVKEQKRVFNETKTVKVIGDILVESGVLTAQQRDAILIRQKHLTKGENDEKRKPEEPDTVDQVEIDTEFELSISEDQLCAFIRPLGEVPQAFTAATIINFLAKKGINPGIVDDSLIEAYLRDKNSHKTPWKVAAGEPAKLGKDAEIKYYFNTDPLNVGTIKEGGSIDFKDRGIIPQVKKGDLLAEKIPAVEGPAGIDVYGNKILAPKPKDRTFRAGKGAAISEDGLKIFANTDGVPKISLQGKVHVLPQLEISSDVGLKTGHVDFDGKIHVAGGIQNGYRVKGHSLTADEILKAEVEMTGDIVVARGIIGAKINAGGNIRAIFMHEADIHAMGDIVIEKEIIDSNIETSGACIIKGGTILSSKVTARKGIWASQIGSEMSKPCSLMVGVDLITKKEIDKIMALIPSKKKEIEELKHVENTLNQESKQAENEIGDLAQLQDRSMVERRKIQAELAEHGKANDQAQLQNAKTVLQELDLEIKAREKNLEKLFNLQDRISEQLSDIHQKIKVHESEVRELEERITELTEWSKNGNAVSEVKVNGVIFQDTTIDGIYSSLILKQACKNAHIKEHKIQRSGGAVQWEMRVSTLK</sequence>
<dbReference type="Pfam" id="PF03961">
    <property type="entry name" value="FapA"/>
    <property type="match status" value="1"/>
</dbReference>
<comment type="caution">
    <text evidence="3">The sequence shown here is derived from an EMBL/GenBank/DDBJ whole genome shotgun (WGS) entry which is preliminary data.</text>
</comment>
<dbReference type="InterPro" id="IPR005646">
    <property type="entry name" value="FapA"/>
</dbReference>
<keyword evidence="1" id="KW-0175">Coiled coil</keyword>
<evidence type="ECO:0000259" key="2">
    <source>
        <dbReference type="Pfam" id="PF20250"/>
    </source>
</evidence>
<protein>
    <submittedName>
        <fullName evidence="3">DUF342 domain-containing protein</fullName>
    </submittedName>
</protein>
<feature type="coiled-coil region" evidence="1">
    <location>
        <begin position="562"/>
        <end position="682"/>
    </location>
</feature>
<evidence type="ECO:0000256" key="1">
    <source>
        <dbReference type="SAM" id="Coils"/>
    </source>
</evidence>
<accession>A0A8J6NR10</accession>
<evidence type="ECO:0000313" key="3">
    <source>
        <dbReference type="EMBL" id="MBC8361451.1"/>
    </source>
</evidence>
<dbReference type="PANTHER" id="PTHR38032">
    <property type="entry name" value="POLYMERASE-RELATED"/>
    <property type="match status" value="1"/>
</dbReference>
<organism evidence="3 4">
    <name type="scientific">Candidatus Desulfatibia profunda</name>
    <dbReference type="NCBI Taxonomy" id="2841695"/>
    <lineage>
        <taxon>Bacteria</taxon>
        <taxon>Pseudomonadati</taxon>
        <taxon>Thermodesulfobacteriota</taxon>
        <taxon>Desulfobacteria</taxon>
        <taxon>Desulfobacterales</taxon>
        <taxon>Desulfobacterales incertae sedis</taxon>
        <taxon>Candidatus Desulfatibia</taxon>
    </lineage>
</organism>
<dbReference type="PANTHER" id="PTHR38032:SF1">
    <property type="entry name" value="RNA-BINDING PROTEIN KHPB N-TERMINAL DOMAIN-CONTAINING PROTEIN"/>
    <property type="match status" value="1"/>
</dbReference>
<gene>
    <name evidence="3" type="ORF">H8E23_08645</name>
</gene>
<dbReference type="InterPro" id="IPR046866">
    <property type="entry name" value="FapA_N"/>
</dbReference>
<dbReference type="Pfam" id="PF20250">
    <property type="entry name" value="FapA_N"/>
    <property type="match status" value="1"/>
</dbReference>
<dbReference type="InterPro" id="IPR046865">
    <property type="entry name" value="FapA_b_solenoid"/>
</dbReference>